<dbReference type="CDD" id="cd06225">
    <property type="entry name" value="HAMP"/>
    <property type="match status" value="1"/>
</dbReference>
<keyword evidence="7" id="KW-0812">Transmembrane</keyword>
<evidence type="ECO:0000256" key="6">
    <source>
        <dbReference type="PROSITE-ProRule" id="PRU00284"/>
    </source>
</evidence>
<comment type="subcellular location">
    <subcellularLocation>
        <location evidence="1">Cell membrane</location>
    </subcellularLocation>
</comment>
<evidence type="ECO:0000256" key="2">
    <source>
        <dbReference type="ARBA" id="ARBA00022475"/>
    </source>
</evidence>
<dbReference type="PROSITE" id="PS50885">
    <property type="entry name" value="HAMP"/>
    <property type="match status" value="1"/>
</dbReference>
<evidence type="ECO:0000256" key="3">
    <source>
        <dbReference type="ARBA" id="ARBA00023136"/>
    </source>
</evidence>
<dbReference type="InterPro" id="IPR004089">
    <property type="entry name" value="MCPsignal_dom"/>
</dbReference>
<keyword evidence="4 6" id="KW-0807">Transducer</keyword>
<dbReference type="InterPro" id="IPR003660">
    <property type="entry name" value="HAMP_dom"/>
</dbReference>
<dbReference type="RefSeq" id="WP_205182872.1">
    <property type="nucleotide sequence ID" value="NZ_JAFBFC010000001.1"/>
</dbReference>
<dbReference type="PROSITE" id="PS50111">
    <property type="entry name" value="CHEMOTAXIS_TRANSDUC_2"/>
    <property type="match status" value="1"/>
</dbReference>
<feature type="domain" description="HAMP" evidence="9">
    <location>
        <begin position="230"/>
        <end position="283"/>
    </location>
</feature>
<dbReference type="SMART" id="SM00283">
    <property type="entry name" value="MA"/>
    <property type="match status" value="1"/>
</dbReference>
<dbReference type="Proteomes" id="UP000809829">
    <property type="component" value="Unassembled WGS sequence"/>
</dbReference>
<comment type="caution">
    <text evidence="10">The sequence shown here is derived from an EMBL/GenBank/DDBJ whole genome shotgun (WGS) entry which is preliminary data.</text>
</comment>
<evidence type="ECO:0000313" key="10">
    <source>
        <dbReference type="EMBL" id="MBM7701511.1"/>
    </source>
</evidence>
<accession>A0ABS2QQ01</accession>
<evidence type="ECO:0000256" key="7">
    <source>
        <dbReference type="SAM" id="Phobius"/>
    </source>
</evidence>
<sequence>MKFRRTNKAGQLFRKKKQVRNAKDKPFKKVKAIEKITSGISLQVRLLVAVLSLLLISTSVVSFISYNKSKETTIDIIENRLEREAQTTFEISQNLMYMYINDEPNFMRHLNQSIKSQDAQLTQDGLKAHFFLIKEDALSPFSVSAHSNVSFSDDILNQVNEKQHGVLHIKQSNTNYTLAFKEIPELKGIYLIAVPTENYLEPIQQLGLFMLTAVIGSIAITSAVIILLVRSLTSPLIQLRHTIRKVREGDLSQQVAIETSIPEISSLSKTFNLMIEHMRTFLSQIDETTNELHKTGNELQNASRSSMFYNEQLNAAISVVKHGAEQTAASSEHNIQVFQSMKHDIHSITSHMDVITHTAHNMNTKAYEGEQSISKIIRSMTTFEQEFFEMNETMKEVKRHSHLIARIVSLIQDFAEQTKLLALNATIEAARAGEAGRGFAVVANEVRKLADQSTNATEEIKELITSMEGISLKASSEFEEMLYKSKSNVAVAKESRITFDHLLKEIDHVSQQLQLVKEECGELYEMVPGMEQSAESFVSVSQETLASAEQMLGTSKEQVAHVNNTHEIGMQLTNLSTTLTGITSEFYVTQKQS</sequence>
<keyword evidence="7" id="KW-1133">Transmembrane helix</keyword>
<dbReference type="PANTHER" id="PTHR32089:SF112">
    <property type="entry name" value="LYSOZYME-LIKE PROTEIN-RELATED"/>
    <property type="match status" value="1"/>
</dbReference>
<evidence type="ECO:0000256" key="4">
    <source>
        <dbReference type="ARBA" id="ARBA00023224"/>
    </source>
</evidence>
<dbReference type="SMART" id="SM00304">
    <property type="entry name" value="HAMP"/>
    <property type="match status" value="1"/>
</dbReference>
<dbReference type="SUPFAM" id="SSF58104">
    <property type="entry name" value="Methyl-accepting chemotaxis protein (MCP) signaling domain"/>
    <property type="match status" value="1"/>
</dbReference>
<dbReference type="Gene3D" id="1.10.287.950">
    <property type="entry name" value="Methyl-accepting chemotaxis protein"/>
    <property type="match status" value="1"/>
</dbReference>
<gene>
    <name evidence="10" type="ORF">JOC83_000337</name>
</gene>
<protein>
    <submittedName>
        <fullName evidence="10">Methyl-accepting chemotaxis protein</fullName>
    </submittedName>
</protein>
<dbReference type="PRINTS" id="PR00260">
    <property type="entry name" value="CHEMTRNSDUCR"/>
</dbReference>
<keyword evidence="11" id="KW-1185">Reference proteome</keyword>
<dbReference type="Pfam" id="PF00672">
    <property type="entry name" value="HAMP"/>
    <property type="match status" value="1"/>
</dbReference>
<proteinExistence type="inferred from homology"/>
<evidence type="ECO:0000259" key="8">
    <source>
        <dbReference type="PROSITE" id="PS50111"/>
    </source>
</evidence>
<name>A0ABS2QQ01_9BACI</name>
<dbReference type="Pfam" id="PF00015">
    <property type="entry name" value="MCPsignal"/>
    <property type="match status" value="1"/>
</dbReference>
<dbReference type="InterPro" id="IPR004090">
    <property type="entry name" value="Chemotax_Me-accpt_rcpt"/>
</dbReference>
<reference evidence="10 11" key="1">
    <citation type="submission" date="2021-01" db="EMBL/GenBank/DDBJ databases">
        <title>Genomic Encyclopedia of Type Strains, Phase IV (KMG-IV): sequencing the most valuable type-strain genomes for metagenomic binning, comparative biology and taxonomic classification.</title>
        <authorList>
            <person name="Goeker M."/>
        </authorList>
    </citation>
    <scope>NUCLEOTIDE SEQUENCE [LARGE SCALE GENOMIC DNA]</scope>
    <source>
        <strain evidence="10 11">DSM 104297</strain>
    </source>
</reference>
<dbReference type="EMBL" id="JAFBFC010000001">
    <property type="protein sequence ID" value="MBM7701511.1"/>
    <property type="molecule type" value="Genomic_DNA"/>
</dbReference>
<evidence type="ECO:0000313" key="11">
    <source>
        <dbReference type="Proteomes" id="UP000809829"/>
    </source>
</evidence>
<feature type="domain" description="Methyl-accepting transducer" evidence="8">
    <location>
        <begin position="302"/>
        <end position="552"/>
    </location>
</feature>
<dbReference type="Gene3D" id="1.10.8.500">
    <property type="entry name" value="HAMP domain in histidine kinase"/>
    <property type="match status" value="1"/>
</dbReference>
<comment type="similarity">
    <text evidence="5">Belongs to the methyl-accepting chemotaxis (MCP) protein family.</text>
</comment>
<feature type="transmembrane region" description="Helical" evidence="7">
    <location>
        <begin position="206"/>
        <end position="229"/>
    </location>
</feature>
<evidence type="ECO:0000256" key="1">
    <source>
        <dbReference type="ARBA" id="ARBA00004236"/>
    </source>
</evidence>
<evidence type="ECO:0000256" key="5">
    <source>
        <dbReference type="ARBA" id="ARBA00029447"/>
    </source>
</evidence>
<dbReference type="PANTHER" id="PTHR32089">
    <property type="entry name" value="METHYL-ACCEPTING CHEMOTAXIS PROTEIN MCPB"/>
    <property type="match status" value="1"/>
</dbReference>
<keyword evidence="3 7" id="KW-0472">Membrane</keyword>
<evidence type="ECO:0000259" key="9">
    <source>
        <dbReference type="PROSITE" id="PS50885"/>
    </source>
</evidence>
<organism evidence="10 11">
    <name type="scientific">Priestia iocasae</name>
    <dbReference type="NCBI Taxonomy" id="2291674"/>
    <lineage>
        <taxon>Bacteria</taxon>
        <taxon>Bacillati</taxon>
        <taxon>Bacillota</taxon>
        <taxon>Bacilli</taxon>
        <taxon>Bacillales</taxon>
        <taxon>Bacillaceae</taxon>
        <taxon>Priestia</taxon>
    </lineage>
</organism>
<keyword evidence="2" id="KW-1003">Cell membrane</keyword>